<dbReference type="SFLD" id="SFLDS00003">
    <property type="entry name" value="Haloacid_Dehalogenase"/>
    <property type="match status" value="1"/>
</dbReference>
<dbReference type="Proteomes" id="UP000006860">
    <property type="component" value="Chromosome"/>
</dbReference>
<dbReference type="PANTHER" id="PTHR43611:SF3">
    <property type="entry name" value="FLAVIN MONONUCLEOTIDE HYDROLASE 1, CHLOROPLATIC"/>
    <property type="match status" value="1"/>
</dbReference>
<dbReference type="SUPFAM" id="SSF56784">
    <property type="entry name" value="HAD-like"/>
    <property type="match status" value="1"/>
</dbReference>
<dbReference type="CDD" id="cd02603">
    <property type="entry name" value="HAD_sEH-N_like"/>
    <property type="match status" value="1"/>
</dbReference>
<evidence type="ECO:0000313" key="2">
    <source>
        <dbReference type="Proteomes" id="UP000006860"/>
    </source>
</evidence>
<dbReference type="Gene3D" id="3.40.50.1000">
    <property type="entry name" value="HAD superfamily/HAD-like"/>
    <property type="match status" value="1"/>
</dbReference>
<dbReference type="NCBIfam" id="TIGR01509">
    <property type="entry name" value="HAD-SF-IA-v3"/>
    <property type="match status" value="1"/>
</dbReference>
<dbReference type="EMBL" id="CP002546">
    <property type="protein sequence ID" value="ADY57938.1"/>
    <property type="molecule type" value="Genomic_DNA"/>
</dbReference>
<proteinExistence type="predicted"/>
<organism evidence="1 2">
    <name type="scientific">Rubinisphaera brasiliensis (strain ATCC 49424 / DSM 5305 / JCM 21570 / IAM 15109 / NBRC 103401 / IFAM 1448)</name>
    <name type="common">Planctomyces brasiliensis</name>
    <dbReference type="NCBI Taxonomy" id="756272"/>
    <lineage>
        <taxon>Bacteria</taxon>
        <taxon>Pseudomonadati</taxon>
        <taxon>Planctomycetota</taxon>
        <taxon>Planctomycetia</taxon>
        <taxon>Planctomycetales</taxon>
        <taxon>Planctomycetaceae</taxon>
        <taxon>Rubinisphaera</taxon>
    </lineage>
</organism>
<keyword evidence="2" id="KW-1185">Reference proteome</keyword>
<dbReference type="Pfam" id="PF00702">
    <property type="entry name" value="Hydrolase"/>
    <property type="match status" value="1"/>
</dbReference>
<gene>
    <name evidence="1" type="ordered locus">Plabr_0309</name>
</gene>
<dbReference type="RefSeq" id="WP_013626682.1">
    <property type="nucleotide sequence ID" value="NC_015174.1"/>
</dbReference>
<dbReference type="Gene3D" id="1.10.150.240">
    <property type="entry name" value="Putative phosphatase, domain 2"/>
    <property type="match status" value="1"/>
</dbReference>
<dbReference type="GO" id="GO:0016787">
    <property type="term" value="F:hydrolase activity"/>
    <property type="evidence" value="ECO:0007669"/>
    <property type="project" value="UniProtKB-KW"/>
</dbReference>
<name>F0SQG3_RUBBR</name>
<sequence length="205" mass="23490">MIRACLFDMGNVLVDFCHEQMLRQMAVVCDCEADELRQLLFESGQLLRYEQGLIDEDELHGLIEKHFARLIDRPTLQHAAADIFAERMDMHPLLDQLKQSGQTLVLLSNTSRVHFEFIRERFQFLKYFDACVLSYEVKSLKPEPEIYRAAVEAAGVSAGECFFTDDIEINIQAAREFGLKAAQYTTRPKLIEDLRDLSLSLPSGL</sequence>
<protein>
    <submittedName>
        <fullName evidence="1">HAD-superfamily hydrolase, subfamily IA, variant 3</fullName>
    </submittedName>
</protein>
<dbReference type="InterPro" id="IPR023198">
    <property type="entry name" value="PGP-like_dom2"/>
</dbReference>
<dbReference type="AlphaFoldDB" id="F0SQG3"/>
<dbReference type="InterPro" id="IPR023214">
    <property type="entry name" value="HAD_sf"/>
</dbReference>
<dbReference type="HOGENOM" id="CLU_045011_9_5_0"/>
<keyword evidence="1" id="KW-0378">Hydrolase</keyword>
<dbReference type="InterPro" id="IPR006439">
    <property type="entry name" value="HAD-SF_hydro_IA"/>
</dbReference>
<evidence type="ECO:0000313" key="1">
    <source>
        <dbReference type="EMBL" id="ADY57938.1"/>
    </source>
</evidence>
<dbReference type="eggNOG" id="COG0637">
    <property type="taxonomic scope" value="Bacteria"/>
</dbReference>
<dbReference type="KEGG" id="pbs:Plabr_0309"/>
<accession>F0SQG3</accession>
<dbReference type="InterPro" id="IPR036412">
    <property type="entry name" value="HAD-like_sf"/>
</dbReference>
<dbReference type="SFLD" id="SFLDG01129">
    <property type="entry name" value="C1.5:_HAD__Beta-PGM__Phosphata"/>
    <property type="match status" value="1"/>
</dbReference>
<dbReference type="NCBIfam" id="TIGR01549">
    <property type="entry name" value="HAD-SF-IA-v1"/>
    <property type="match status" value="1"/>
</dbReference>
<dbReference type="STRING" id="756272.Plabr_0309"/>
<dbReference type="PANTHER" id="PTHR43611">
    <property type="entry name" value="ALPHA-D-GLUCOSE 1-PHOSPHATE PHOSPHATASE"/>
    <property type="match status" value="1"/>
</dbReference>
<reference evidence="2" key="1">
    <citation type="submission" date="2011-02" db="EMBL/GenBank/DDBJ databases">
        <title>The complete genome of Planctomyces brasiliensis DSM 5305.</title>
        <authorList>
            <person name="Lucas S."/>
            <person name="Copeland A."/>
            <person name="Lapidus A."/>
            <person name="Bruce D."/>
            <person name="Goodwin L."/>
            <person name="Pitluck S."/>
            <person name="Kyrpides N."/>
            <person name="Mavromatis K."/>
            <person name="Pagani I."/>
            <person name="Ivanova N."/>
            <person name="Ovchinnikova G."/>
            <person name="Lu M."/>
            <person name="Detter J.C."/>
            <person name="Han C."/>
            <person name="Land M."/>
            <person name="Hauser L."/>
            <person name="Markowitz V."/>
            <person name="Cheng J.-F."/>
            <person name="Hugenholtz P."/>
            <person name="Woyke T."/>
            <person name="Wu D."/>
            <person name="Tindall B."/>
            <person name="Pomrenke H.G."/>
            <person name="Brambilla E."/>
            <person name="Klenk H.-P."/>
            <person name="Eisen J.A."/>
        </authorList>
    </citation>
    <scope>NUCLEOTIDE SEQUENCE [LARGE SCALE GENOMIC DNA]</scope>
    <source>
        <strain evidence="2">ATCC 49424 / DSM 5305 / JCM 21570 / NBRC 103401 / IFAM 1448</strain>
    </source>
</reference>